<comment type="caution">
    <text evidence="8">The sequence shown here is derived from an EMBL/GenBank/DDBJ whole genome shotgun (WGS) entry which is preliminary data.</text>
</comment>
<reference evidence="8 9" key="1">
    <citation type="submission" date="2016-10" db="EMBL/GenBank/DDBJ databases">
        <title>Draft genome sequences of four alkaliphilic bacteria belonging to the Anaerobacillus genus.</title>
        <authorList>
            <person name="Bassil N.M."/>
            <person name="Lloyd J.R."/>
        </authorList>
    </citation>
    <scope>NUCLEOTIDE SEQUENCE [LARGE SCALE GENOMIC DNA]</scope>
    <source>
        <strain evidence="8 9">DSM 15340</strain>
    </source>
</reference>
<dbReference type="RefSeq" id="WP_071312315.1">
    <property type="nucleotide sequence ID" value="NZ_MLQQ01000002.1"/>
</dbReference>
<comment type="subcellular location">
    <subcellularLocation>
        <location evidence="1">Cell membrane</location>
        <topology evidence="1">Multi-pass membrane protein</topology>
    </subcellularLocation>
</comment>
<keyword evidence="5 6" id="KW-0472">Membrane</keyword>
<dbReference type="Pfam" id="PF13396">
    <property type="entry name" value="PLDc_N"/>
    <property type="match status" value="1"/>
</dbReference>
<keyword evidence="4 6" id="KW-1133">Transmembrane helix</keyword>
<keyword evidence="3 6" id="KW-0812">Transmembrane</keyword>
<dbReference type="OrthoDB" id="3243324at2"/>
<protein>
    <submittedName>
        <fullName evidence="8">Transcriptional regulator</fullName>
    </submittedName>
</protein>
<feature type="transmembrane region" description="Helical" evidence="6">
    <location>
        <begin position="42"/>
        <end position="63"/>
    </location>
</feature>
<evidence type="ECO:0000256" key="1">
    <source>
        <dbReference type="ARBA" id="ARBA00004651"/>
    </source>
</evidence>
<keyword evidence="9" id="KW-1185">Reference proteome</keyword>
<dbReference type="EMBL" id="MLQQ01000002">
    <property type="protein sequence ID" value="OIJ15211.1"/>
    <property type="molecule type" value="Genomic_DNA"/>
</dbReference>
<feature type="domain" description="Cardiolipin synthase N-terminal" evidence="7">
    <location>
        <begin position="23"/>
        <end position="65"/>
    </location>
</feature>
<evidence type="ECO:0000256" key="2">
    <source>
        <dbReference type="ARBA" id="ARBA00022475"/>
    </source>
</evidence>
<feature type="transmembrane region" description="Helical" evidence="6">
    <location>
        <begin position="12"/>
        <end position="30"/>
    </location>
</feature>
<dbReference type="InterPro" id="IPR027379">
    <property type="entry name" value="CLS_N"/>
</dbReference>
<dbReference type="AlphaFoldDB" id="A0A1S2LRS2"/>
<organism evidence="8 9">
    <name type="scientific">Anaerobacillus arseniciselenatis</name>
    <dbReference type="NCBI Taxonomy" id="85682"/>
    <lineage>
        <taxon>Bacteria</taxon>
        <taxon>Bacillati</taxon>
        <taxon>Bacillota</taxon>
        <taxon>Bacilli</taxon>
        <taxon>Bacillales</taxon>
        <taxon>Bacillaceae</taxon>
        <taxon>Anaerobacillus</taxon>
    </lineage>
</organism>
<evidence type="ECO:0000256" key="5">
    <source>
        <dbReference type="ARBA" id="ARBA00023136"/>
    </source>
</evidence>
<dbReference type="Proteomes" id="UP000180098">
    <property type="component" value="Unassembled WGS sequence"/>
</dbReference>
<evidence type="ECO:0000313" key="9">
    <source>
        <dbReference type="Proteomes" id="UP000180098"/>
    </source>
</evidence>
<evidence type="ECO:0000259" key="7">
    <source>
        <dbReference type="Pfam" id="PF13396"/>
    </source>
</evidence>
<evidence type="ECO:0000256" key="4">
    <source>
        <dbReference type="ARBA" id="ARBA00022989"/>
    </source>
</evidence>
<sequence length="68" mass="7758">MNGIALDSTTVMLLMPIAIIQIILAIVALIDLVRTEETYGPKWMWLLIILFISLFGPILYFTIGRRSY</sequence>
<dbReference type="GO" id="GO:0005886">
    <property type="term" value="C:plasma membrane"/>
    <property type="evidence" value="ECO:0007669"/>
    <property type="project" value="UniProtKB-SubCell"/>
</dbReference>
<evidence type="ECO:0000313" key="8">
    <source>
        <dbReference type="EMBL" id="OIJ15211.1"/>
    </source>
</evidence>
<keyword evidence="2" id="KW-1003">Cell membrane</keyword>
<evidence type="ECO:0000256" key="3">
    <source>
        <dbReference type="ARBA" id="ARBA00022692"/>
    </source>
</evidence>
<evidence type="ECO:0000256" key="6">
    <source>
        <dbReference type="SAM" id="Phobius"/>
    </source>
</evidence>
<proteinExistence type="predicted"/>
<gene>
    <name evidence="8" type="ORF">BKP35_05020</name>
</gene>
<name>A0A1S2LRS2_9BACI</name>
<accession>A0A1S2LRS2</accession>